<organism evidence="1 2">
    <name type="scientific">Lutibacter aestuarii</name>
    <dbReference type="NCBI Taxonomy" id="861111"/>
    <lineage>
        <taxon>Bacteria</taxon>
        <taxon>Pseudomonadati</taxon>
        <taxon>Bacteroidota</taxon>
        <taxon>Flavobacteriia</taxon>
        <taxon>Flavobacteriales</taxon>
        <taxon>Flavobacteriaceae</taxon>
        <taxon>Lutibacter</taxon>
    </lineage>
</organism>
<accession>A0ABW2Z7X1</accession>
<sequence>MKRVIPDKGLYECSLPTTDTRQTLIIAVTYTDEKGGGESGLWNFTIST</sequence>
<dbReference type="Proteomes" id="UP001597032">
    <property type="component" value="Unassembled WGS sequence"/>
</dbReference>
<name>A0ABW2Z7X1_9FLAO</name>
<reference evidence="2" key="1">
    <citation type="journal article" date="2019" name="Int. J. Syst. Evol. Microbiol.">
        <title>The Global Catalogue of Microorganisms (GCM) 10K type strain sequencing project: providing services to taxonomists for standard genome sequencing and annotation.</title>
        <authorList>
            <consortium name="The Broad Institute Genomics Platform"/>
            <consortium name="The Broad Institute Genome Sequencing Center for Infectious Disease"/>
            <person name="Wu L."/>
            <person name="Ma J."/>
        </authorList>
    </citation>
    <scope>NUCLEOTIDE SEQUENCE [LARGE SCALE GENOMIC DNA]</scope>
    <source>
        <strain evidence="2">CCUG 60022</strain>
    </source>
</reference>
<gene>
    <name evidence="1" type="ORF">ACFQZW_12205</name>
</gene>
<comment type="caution">
    <text evidence="1">The sequence shown here is derived from an EMBL/GenBank/DDBJ whole genome shotgun (WGS) entry which is preliminary data.</text>
</comment>
<proteinExistence type="predicted"/>
<keyword evidence="2" id="KW-1185">Reference proteome</keyword>
<protein>
    <submittedName>
        <fullName evidence="1">Uncharacterized protein</fullName>
    </submittedName>
</protein>
<evidence type="ECO:0000313" key="1">
    <source>
        <dbReference type="EMBL" id="MFD0762845.1"/>
    </source>
</evidence>
<dbReference type="EMBL" id="JBHTIC010000019">
    <property type="protein sequence ID" value="MFD0762845.1"/>
    <property type="molecule type" value="Genomic_DNA"/>
</dbReference>
<evidence type="ECO:0000313" key="2">
    <source>
        <dbReference type="Proteomes" id="UP001597032"/>
    </source>
</evidence>
<dbReference type="RefSeq" id="WP_386783336.1">
    <property type="nucleotide sequence ID" value="NZ_JBHTIC010000019.1"/>
</dbReference>